<keyword evidence="7" id="KW-0653">Protein transport</keyword>
<gene>
    <name evidence="12" type="ORF">GWO12_14460</name>
</gene>
<dbReference type="Proteomes" id="UP000702544">
    <property type="component" value="Unassembled WGS sequence"/>
</dbReference>
<dbReference type="GO" id="GO:0055085">
    <property type="term" value="P:transmembrane transport"/>
    <property type="evidence" value="ECO:0007669"/>
    <property type="project" value="InterPro"/>
</dbReference>
<dbReference type="InterPro" id="IPR006260">
    <property type="entry name" value="TonB/TolA_C"/>
</dbReference>
<feature type="domain" description="TonB C-terminal" evidence="11">
    <location>
        <begin position="30"/>
        <end position="126"/>
    </location>
</feature>
<evidence type="ECO:0000259" key="11">
    <source>
        <dbReference type="PROSITE" id="PS52015"/>
    </source>
</evidence>
<dbReference type="AlphaFoldDB" id="A0AAE5CCQ9"/>
<evidence type="ECO:0000256" key="6">
    <source>
        <dbReference type="ARBA" id="ARBA00022692"/>
    </source>
</evidence>
<dbReference type="PROSITE" id="PS52015">
    <property type="entry name" value="TONB_CTD"/>
    <property type="match status" value="1"/>
</dbReference>
<dbReference type="Pfam" id="PF03544">
    <property type="entry name" value="TonB_C"/>
    <property type="match status" value="1"/>
</dbReference>
<comment type="caution">
    <text evidence="12">The sequence shown here is derived from an EMBL/GenBank/DDBJ whole genome shotgun (WGS) entry which is preliminary data.</text>
</comment>
<dbReference type="Gene3D" id="3.30.1150.10">
    <property type="match status" value="1"/>
</dbReference>
<dbReference type="GO" id="GO:0098797">
    <property type="term" value="C:plasma membrane protein complex"/>
    <property type="evidence" value="ECO:0007669"/>
    <property type="project" value="TreeGrafter"/>
</dbReference>
<protein>
    <submittedName>
        <fullName evidence="12">Energy transducer TonB</fullName>
    </submittedName>
</protein>
<keyword evidence="9" id="KW-0472">Membrane</keyword>
<dbReference type="EMBL" id="JAACAK010000120">
    <property type="protein sequence ID" value="NIR76293.1"/>
    <property type="molecule type" value="Genomic_DNA"/>
</dbReference>
<proteinExistence type="inferred from homology"/>
<evidence type="ECO:0000256" key="8">
    <source>
        <dbReference type="ARBA" id="ARBA00022989"/>
    </source>
</evidence>
<feature type="chain" id="PRO_5042142371" evidence="10">
    <location>
        <begin position="28"/>
        <end position="222"/>
    </location>
</feature>
<evidence type="ECO:0000256" key="7">
    <source>
        <dbReference type="ARBA" id="ARBA00022927"/>
    </source>
</evidence>
<evidence type="ECO:0000256" key="9">
    <source>
        <dbReference type="ARBA" id="ARBA00023136"/>
    </source>
</evidence>
<evidence type="ECO:0000256" key="10">
    <source>
        <dbReference type="SAM" id="SignalP"/>
    </source>
</evidence>
<comment type="similarity">
    <text evidence="2">Belongs to the TonB family.</text>
</comment>
<dbReference type="GO" id="GO:0015031">
    <property type="term" value="P:protein transport"/>
    <property type="evidence" value="ECO:0007669"/>
    <property type="project" value="UniProtKB-KW"/>
</dbReference>
<comment type="subcellular location">
    <subcellularLocation>
        <location evidence="1">Cell inner membrane</location>
        <topology evidence="1">Single-pass membrane protein</topology>
        <orientation evidence="1">Periplasmic side</orientation>
    </subcellularLocation>
</comment>
<dbReference type="SUPFAM" id="SSF74653">
    <property type="entry name" value="TolA/TonB C-terminal domain"/>
    <property type="match status" value="1"/>
</dbReference>
<keyword evidence="4" id="KW-1003">Cell membrane</keyword>
<keyword evidence="8" id="KW-1133">Transmembrane helix</keyword>
<evidence type="ECO:0000313" key="13">
    <source>
        <dbReference type="Proteomes" id="UP000702544"/>
    </source>
</evidence>
<name>A0AAE5CCQ9_9BACT</name>
<evidence type="ECO:0000256" key="4">
    <source>
        <dbReference type="ARBA" id="ARBA00022475"/>
    </source>
</evidence>
<sequence>MCKRFGQFITIFVAAVLALPSCSGRQAQPAYDIAPVLINREEITRAMRSVGAGFEAEVVLLVRVDEEGYVRQVRLASSSGNEELDDAARWIGEQMRFEPARSGGDPVPALVRVPVNFDLVTRASYPPRLRNDRVVVNRIINEYPDLRGRYRVRVKVGPEGWILENRNAEASSDEVMSAGSRLLDDLTFWPAYRGEQRKPAWVILVIRFAGPETRIYIESTDT</sequence>
<evidence type="ECO:0000256" key="2">
    <source>
        <dbReference type="ARBA" id="ARBA00006555"/>
    </source>
</evidence>
<keyword evidence="10" id="KW-0732">Signal</keyword>
<evidence type="ECO:0000313" key="12">
    <source>
        <dbReference type="EMBL" id="NIR76293.1"/>
    </source>
</evidence>
<keyword evidence="5" id="KW-0997">Cell inner membrane</keyword>
<dbReference type="PANTHER" id="PTHR33446">
    <property type="entry name" value="PROTEIN TONB-RELATED"/>
    <property type="match status" value="1"/>
</dbReference>
<keyword evidence="6" id="KW-0812">Transmembrane</keyword>
<feature type="signal peptide" evidence="10">
    <location>
        <begin position="1"/>
        <end position="27"/>
    </location>
</feature>
<evidence type="ECO:0000256" key="1">
    <source>
        <dbReference type="ARBA" id="ARBA00004383"/>
    </source>
</evidence>
<dbReference type="GO" id="GO:0031992">
    <property type="term" value="F:energy transducer activity"/>
    <property type="evidence" value="ECO:0007669"/>
    <property type="project" value="TreeGrafter"/>
</dbReference>
<dbReference type="NCBIfam" id="TIGR01352">
    <property type="entry name" value="tonB_Cterm"/>
    <property type="match status" value="1"/>
</dbReference>
<dbReference type="PANTHER" id="PTHR33446:SF2">
    <property type="entry name" value="PROTEIN TONB"/>
    <property type="match status" value="1"/>
</dbReference>
<keyword evidence="3" id="KW-0813">Transport</keyword>
<evidence type="ECO:0000256" key="3">
    <source>
        <dbReference type="ARBA" id="ARBA00022448"/>
    </source>
</evidence>
<dbReference type="InterPro" id="IPR037682">
    <property type="entry name" value="TonB_C"/>
</dbReference>
<evidence type="ECO:0000256" key="5">
    <source>
        <dbReference type="ARBA" id="ARBA00022519"/>
    </source>
</evidence>
<organism evidence="12 13">
    <name type="scientific">Candidatus Kutchimonas denitrificans</name>
    <dbReference type="NCBI Taxonomy" id="3056748"/>
    <lineage>
        <taxon>Bacteria</taxon>
        <taxon>Pseudomonadati</taxon>
        <taxon>Gemmatimonadota</taxon>
        <taxon>Gemmatimonadia</taxon>
        <taxon>Candidatus Palauibacterales</taxon>
        <taxon>Candidatus Palauibacteraceae</taxon>
        <taxon>Candidatus Kutchimonas</taxon>
    </lineage>
</organism>
<accession>A0AAE5CCQ9</accession>
<reference evidence="12 13" key="1">
    <citation type="submission" date="2020-01" db="EMBL/GenBank/DDBJ databases">
        <title>Genomes assembled from Gulf of Kutch pelagic sediment metagenomes.</title>
        <authorList>
            <person name="Chandrashekar M."/>
            <person name="Mahajan M.S."/>
            <person name="Dave K.J."/>
            <person name="Vatsa P."/>
            <person name="Nathani N.M."/>
        </authorList>
    </citation>
    <scope>NUCLEOTIDE SEQUENCE [LARGE SCALE GENOMIC DNA]</scope>
    <source>
        <strain evidence="12">KS3-K002</strain>
    </source>
</reference>
<dbReference type="InterPro" id="IPR051045">
    <property type="entry name" value="TonB-dependent_transducer"/>
</dbReference>